<dbReference type="SUPFAM" id="SSF57903">
    <property type="entry name" value="FYVE/PHD zinc finger"/>
    <property type="match status" value="1"/>
</dbReference>
<dbReference type="Proteomes" id="UP001150062">
    <property type="component" value="Unassembled WGS sequence"/>
</dbReference>
<dbReference type="InterPro" id="IPR013083">
    <property type="entry name" value="Znf_RING/FYVE/PHD"/>
</dbReference>
<feature type="domain" description="FYVE-type" evidence="6">
    <location>
        <begin position="621"/>
        <end position="685"/>
    </location>
</feature>
<dbReference type="Gene3D" id="3.30.40.10">
    <property type="entry name" value="Zinc/RING finger domain, C3HC4 (zinc finger)"/>
    <property type="match status" value="1"/>
</dbReference>
<keyword evidence="9" id="KW-1185">Reference proteome</keyword>
<protein>
    <submittedName>
        <fullName evidence="8">Pleckstrin homology domain containing protein</fullName>
    </submittedName>
</protein>
<organism evidence="8 9">
    <name type="scientific">Anaeramoeba flamelloides</name>
    <dbReference type="NCBI Taxonomy" id="1746091"/>
    <lineage>
        <taxon>Eukaryota</taxon>
        <taxon>Metamonada</taxon>
        <taxon>Anaeramoebidae</taxon>
        <taxon>Anaeramoeba</taxon>
    </lineage>
</organism>
<dbReference type="PROSITE" id="PS50238">
    <property type="entry name" value="RHOGAP"/>
    <property type="match status" value="1"/>
</dbReference>
<name>A0ABQ8X3V9_9EUKA</name>
<comment type="caution">
    <text evidence="8">The sequence shown here is derived from an EMBL/GenBank/DDBJ whole genome shotgun (WGS) entry which is preliminary data.</text>
</comment>
<dbReference type="Pfam" id="PF13901">
    <property type="entry name" value="RH_dom"/>
    <property type="match status" value="1"/>
</dbReference>
<evidence type="ECO:0000259" key="7">
    <source>
        <dbReference type="PROSITE" id="PS50238"/>
    </source>
</evidence>
<feature type="compositionally biased region" description="Acidic residues" evidence="5">
    <location>
        <begin position="468"/>
        <end position="478"/>
    </location>
</feature>
<evidence type="ECO:0000256" key="2">
    <source>
        <dbReference type="ARBA" id="ARBA00022771"/>
    </source>
</evidence>
<feature type="compositionally biased region" description="Basic and acidic residues" evidence="5">
    <location>
        <begin position="486"/>
        <end position="504"/>
    </location>
</feature>
<feature type="domain" description="Rho-GAP" evidence="7">
    <location>
        <begin position="1"/>
        <end position="234"/>
    </location>
</feature>
<dbReference type="EMBL" id="JAOAOG010000338">
    <property type="protein sequence ID" value="KAJ6227116.1"/>
    <property type="molecule type" value="Genomic_DNA"/>
</dbReference>
<dbReference type="InterPro" id="IPR008936">
    <property type="entry name" value="Rho_GTPase_activation_prot"/>
</dbReference>
<dbReference type="InterPro" id="IPR025258">
    <property type="entry name" value="RH_dom"/>
</dbReference>
<evidence type="ECO:0000256" key="3">
    <source>
        <dbReference type="ARBA" id="ARBA00022833"/>
    </source>
</evidence>
<dbReference type="InterPro" id="IPR000198">
    <property type="entry name" value="RhoGAP_dom"/>
</dbReference>
<keyword evidence="2 4" id="KW-0863">Zinc-finger</keyword>
<dbReference type="SMART" id="SM00064">
    <property type="entry name" value="FYVE"/>
    <property type="match status" value="1"/>
</dbReference>
<dbReference type="InterPro" id="IPR000306">
    <property type="entry name" value="Znf_FYVE"/>
</dbReference>
<keyword evidence="3" id="KW-0862">Zinc</keyword>
<dbReference type="InterPro" id="IPR011011">
    <property type="entry name" value="Znf_FYVE_PHD"/>
</dbReference>
<evidence type="ECO:0000256" key="1">
    <source>
        <dbReference type="ARBA" id="ARBA00022723"/>
    </source>
</evidence>
<dbReference type="PROSITE" id="PS50178">
    <property type="entry name" value="ZF_FYVE"/>
    <property type="match status" value="1"/>
</dbReference>
<proteinExistence type="predicted"/>
<accession>A0ABQ8X3V9</accession>
<dbReference type="SMART" id="SM00324">
    <property type="entry name" value="RhoGAP"/>
    <property type="match status" value="1"/>
</dbReference>
<dbReference type="Gene3D" id="1.10.555.10">
    <property type="entry name" value="Rho GTPase activation protein"/>
    <property type="match status" value="1"/>
</dbReference>
<gene>
    <name evidence="8" type="ORF">M0813_10270</name>
</gene>
<evidence type="ECO:0000313" key="8">
    <source>
        <dbReference type="EMBL" id="KAJ6227116.1"/>
    </source>
</evidence>
<dbReference type="Pfam" id="PF00620">
    <property type="entry name" value="RhoGAP"/>
    <property type="match status" value="1"/>
</dbReference>
<evidence type="ECO:0000259" key="6">
    <source>
        <dbReference type="PROSITE" id="PS50178"/>
    </source>
</evidence>
<evidence type="ECO:0000256" key="4">
    <source>
        <dbReference type="PROSITE-ProRule" id="PRU00091"/>
    </source>
</evidence>
<sequence>MSVATLCSYILNHFLESENLLQDLEDQSELRSIWNDYNMGNFKNPKNPIIAMNLLKLWISELSEPLFPRYLFPHCLDIVETHLKTVEKRMKGNDQVKSLIERSGSSKDILFYLIWDTDFFVSKSTNEYIVILHRIVQSYSFGVRNEFSRLEELFFEKIPKTNQKVLEFLAVFFAKLSLDSKNNGCSLEKIAEKFGPYLLNPPIWSLNEKKTRKQRHLRKCFIILFLINFKRKHTILSKSEREELDVSDEQFFQSIIQKYLPKKITKKTKKTRKFQSPNVKNSNEKKTKIEIQFNSDRIDQKPKNPIEIQNLNHFKTFENDNKKNTNKKETFSQSFKFGDSIIVKSEQLKKNKEKISYLGSLNNKRLSQFQIDEGIDLEDFLDESIFMQKWLNERELDIPLFIIDQLKLEEKMFKNFAKKNNNNTNQSNSKNEKDDLISNKIKSPGDGLLKFLYRGSKPRSKTKNNSDSDSDSDEEEGEGISNDQKNILKDKENDKDTDKDKDKGQGQGTDKENDDDDDDDSSLTLLIEDKQKMKNKNKKNNEDESEQQNKQQKRKKKSQNKKESVYANPKPWSFPRAVNFSINYNEQDISESIKIRHNIFEKGLFLYDESIDLLNHHLPWLHKGDCCEECGQKFSIFARSGHCMYCGRILCKICLAEQSEIPSKILNNGDLRQHPVCLQCKDHLNRHYARPLILLDSVTQPSLKKLKLVEKVETLKNLRNRILEEIELNLIPNDPSSRFLLSLLNHKQIIGLFSNIPRFSISNFVKLSKKDEYINWLGFLERLLVKHSKLVILIDNSWEEI</sequence>
<feature type="compositionally biased region" description="Low complexity" evidence="5">
    <location>
        <begin position="419"/>
        <end position="429"/>
    </location>
</feature>
<feature type="region of interest" description="Disordered" evidence="5">
    <location>
        <begin position="419"/>
        <end position="570"/>
    </location>
</feature>
<evidence type="ECO:0000256" key="5">
    <source>
        <dbReference type="SAM" id="MobiDB-lite"/>
    </source>
</evidence>
<reference evidence="8" key="1">
    <citation type="submission" date="2022-08" db="EMBL/GenBank/DDBJ databases">
        <title>Novel sulfate-reducing endosymbionts in the free-living metamonad Anaeramoeba.</title>
        <authorList>
            <person name="Jerlstrom-Hultqvist J."/>
            <person name="Cepicka I."/>
            <person name="Gallot-Lavallee L."/>
            <person name="Salas-Leiva D."/>
            <person name="Curtis B.A."/>
            <person name="Zahonova K."/>
            <person name="Pipaliya S."/>
            <person name="Dacks J."/>
            <person name="Roger A.J."/>
        </authorList>
    </citation>
    <scope>NUCLEOTIDE SEQUENCE</scope>
    <source>
        <strain evidence="8">Schooner1</strain>
    </source>
</reference>
<dbReference type="SUPFAM" id="SSF48350">
    <property type="entry name" value="GTPase activation domain, GAP"/>
    <property type="match status" value="1"/>
</dbReference>
<keyword evidence="1" id="KW-0479">Metal-binding</keyword>
<dbReference type="InterPro" id="IPR017455">
    <property type="entry name" value="Znf_FYVE-rel"/>
</dbReference>
<feature type="compositionally biased region" description="Acidic residues" evidence="5">
    <location>
        <begin position="512"/>
        <end position="521"/>
    </location>
</feature>
<evidence type="ECO:0000313" key="9">
    <source>
        <dbReference type="Proteomes" id="UP001150062"/>
    </source>
</evidence>